<comment type="similarity">
    <text evidence="1">Belongs to the NAD(P)-dependent epimerase/dehydratase family. SDR39U1 subfamily.</text>
</comment>
<dbReference type="Pfam" id="PF08338">
    <property type="entry name" value="DUF1731"/>
    <property type="match status" value="1"/>
</dbReference>
<dbReference type="SUPFAM" id="SSF51735">
    <property type="entry name" value="NAD(P)-binding Rossmann-fold domains"/>
    <property type="match status" value="1"/>
</dbReference>
<dbReference type="Pfam" id="PF01370">
    <property type="entry name" value="Epimerase"/>
    <property type="match status" value="1"/>
</dbReference>
<proteinExistence type="inferred from homology"/>
<dbReference type="RefSeq" id="WP_072847303.1">
    <property type="nucleotide sequence ID" value="NZ_FNAB01000013.1"/>
</dbReference>
<accession>A0A1G7BMV2</accession>
<evidence type="ECO:0000313" key="5">
    <source>
        <dbReference type="Proteomes" id="UP000199417"/>
    </source>
</evidence>
<dbReference type="InterPro" id="IPR013549">
    <property type="entry name" value="DUF1731"/>
</dbReference>
<dbReference type="InterPro" id="IPR010099">
    <property type="entry name" value="SDR39U1"/>
</dbReference>
<dbReference type="NCBIfam" id="TIGR01777">
    <property type="entry name" value="yfcH"/>
    <property type="match status" value="1"/>
</dbReference>
<evidence type="ECO:0000256" key="1">
    <source>
        <dbReference type="ARBA" id="ARBA00009353"/>
    </source>
</evidence>
<gene>
    <name evidence="4" type="ORF">SAMN05444580_113109</name>
</gene>
<reference evidence="4 5" key="1">
    <citation type="submission" date="2016-10" db="EMBL/GenBank/DDBJ databases">
        <authorList>
            <person name="de Groot N.N."/>
        </authorList>
    </citation>
    <scope>NUCLEOTIDE SEQUENCE [LARGE SCALE GENOMIC DNA]</scope>
    <source>
        <strain evidence="4 5">JCM 11308</strain>
    </source>
</reference>
<dbReference type="STRING" id="168276.SAMN05444580_113109"/>
<protein>
    <recommendedName>
        <fullName evidence="6">TIGR01777 family protein</fullName>
    </recommendedName>
</protein>
<evidence type="ECO:0008006" key="6">
    <source>
        <dbReference type="Google" id="ProtNLM"/>
    </source>
</evidence>
<feature type="domain" description="NAD-dependent epimerase/dehydratase" evidence="2">
    <location>
        <begin position="3"/>
        <end position="211"/>
    </location>
</feature>
<evidence type="ECO:0000313" key="4">
    <source>
        <dbReference type="EMBL" id="SDE28313.1"/>
    </source>
</evidence>
<evidence type="ECO:0000259" key="2">
    <source>
        <dbReference type="Pfam" id="PF01370"/>
    </source>
</evidence>
<dbReference type="Proteomes" id="UP000199417">
    <property type="component" value="Unassembled WGS sequence"/>
</dbReference>
<dbReference type="Gene3D" id="3.40.50.720">
    <property type="entry name" value="NAD(P)-binding Rossmann-like Domain"/>
    <property type="match status" value="1"/>
</dbReference>
<organism evidence="4 5">
    <name type="scientific">Rhodococcus tukisamuensis</name>
    <dbReference type="NCBI Taxonomy" id="168276"/>
    <lineage>
        <taxon>Bacteria</taxon>
        <taxon>Bacillati</taxon>
        <taxon>Actinomycetota</taxon>
        <taxon>Actinomycetes</taxon>
        <taxon>Mycobacteriales</taxon>
        <taxon>Nocardiaceae</taxon>
        <taxon>Rhodococcus</taxon>
    </lineage>
</organism>
<dbReference type="AlphaFoldDB" id="A0A1G7BMV2"/>
<dbReference type="InterPro" id="IPR001509">
    <property type="entry name" value="Epimerase_deHydtase"/>
</dbReference>
<dbReference type="InterPro" id="IPR036291">
    <property type="entry name" value="NAD(P)-bd_dom_sf"/>
</dbReference>
<keyword evidence="5" id="KW-1185">Reference proteome</keyword>
<name>A0A1G7BMV2_9NOCA</name>
<evidence type="ECO:0000259" key="3">
    <source>
        <dbReference type="Pfam" id="PF08338"/>
    </source>
</evidence>
<dbReference type="PANTHER" id="PTHR11092:SF0">
    <property type="entry name" value="EPIMERASE FAMILY PROTEIN SDR39U1"/>
    <property type="match status" value="1"/>
</dbReference>
<feature type="domain" description="DUF1731" evidence="3">
    <location>
        <begin position="246"/>
        <end position="292"/>
    </location>
</feature>
<dbReference type="EMBL" id="FNAB01000013">
    <property type="protein sequence ID" value="SDE28313.1"/>
    <property type="molecule type" value="Genomic_DNA"/>
</dbReference>
<dbReference type="PANTHER" id="PTHR11092">
    <property type="entry name" value="SUGAR NUCLEOTIDE EPIMERASE RELATED"/>
    <property type="match status" value="1"/>
</dbReference>
<sequence length="299" mass="31143">MRVIIAGSSGLVGTALVAALRADGHDIRRLVRRPTAGPDEYRWSPLDGAIAPGAFNGVDAVVNLCGAGIGDHRWTSAYKQQLRDSRLTATDVLASAAAEAGVPTLLNASAVGYYGDTGDRAVDETAPPGSGFLADLCRDWERATGPARAGGVRTVLLRSGTVVARHGGLLGKLRPLFAYGLGGRLGNGRQYLSWISLEDEVEAVKFVLRTDSVDGPVNLTGPSPVTNASFTAALGRALHRPTPWVVPGFAVSALVGEFADEAVLTGQRVLPTVLENAGYAFRHTTIGEALAAAVGPERP</sequence>